<dbReference type="STRING" id="467210.HMPREF1866_02791"/>
<dbReference type="InterPro" id="IPR011765">
    <property type="entry name" value="Pept_M16_N"/>
</dbReference>
<dbReference type="Pfam" id="PF08367">
    <property type="entry name" value="M16C_assoc"/>
    <property type="match status" value="1"/>
</dbReference>
<dbReference type="GO" id="GO:0004222">
    <property type="term" value="F:metalloendopeptidase activity"/>
    <property type="evidence" value="ECO:0007669"/>
    <property type="project" value="TreeGrafter"/>
</dbReference>
<evidence type="ECO:0000259" key="1">
    <source>
        <dbReference type="SMART" id="SM01264"/>
    </source>
</evidence>
<dbReference type="InterPro" id="IPR013578">
    <property type="entry name" value="Peptidase_M16C_assoc"/>
</dbReference>
<dbReference type="Pfam" id="PF22516">
    <property type="entry name" value="PreP_C"/>
    <property type="match status" value="1"/>
</dbReference>
<dbReference type="SMART" id="SM01264">
    <property type="entry name" value="M16C_associated"/>
    <property type="match status" value="1"/>
</dbReference>
<dbReference type="PANTHER" id="PTHR43016:SF13">
    <property type="entry name" value="PRESEQUENCE PROTEASE, MITOCHONDRIAL"/>
    <property type="match status" value="1"/>
</dbReference>
<evidence type="ECO:0000313" key="2">
    <source>
        <dbReference type="EMBL" id="KXB52873.1"/>
    </source>
</evidence>
<dbReference type="Proteomes" id="UP000070394">
    <property type="component" value="Unassembled WGS sequence"/>
</dbReference>
<dbReference type="Pfam" id="PF00675">
    <property type="entry name" value="Peptidase_M16"/>
    <property type="match status" value="1"/>
</dbReference>
<dbReference type="Pfam" id="PF05193">
    <property type="entry name" value="Peptidase_M16_C"/>
    <property type="match status" value="1"/>
</dbReference>
<evidence type="ECO:0000313" key="3">
    <source>
        <dbReference type="Proteomes" id="UP000070394"/>
    </source>
</evidence>
<dbReference type="SUPFAM" id="SSF63411">
    <property type="entry name" value="LuxS/MPP-like metallohydrolase"/>
    <property type="match status" value="4"/>
</dbReference>
<dbReference type="PANTHER" id="PTHR43016">
    <property type="entry name" value="PRESEQUENCE PROTEASE"/>
    <property type="match status" value="1"/>
</dbReference>
<dbReference type="InterPro" id="IPR007863">
    <property type="entry name" value="Peptidase_M16_C"/>
</dbReference>
<keyword evidence="3" id="KW-1185">Reference proteome</keyword>
<reference evidence="3" key="1">
    <citation type="submission" date="2016-01" db="EMBL/GenBank/DDBJ databases">
        <authorList>
            <person name="Mitreva M."/>
            <person name="Pepin K.H."/>
            <person name="Mihindukulasuriya K.A."/>
            <person name="Fulton R."/>
            <person name="Fronick C."/>
            <person name="O'Laughlin M."/>
            <person name="Miner T."/>
            <person name="Herter B."/>
            <person name="Rosa B.A."/>
            <person name="Cordes M."/>
            <person name="Tomlinson C."/>
            <person name="Wollam A."/>
            <person name="Palsikar V.B."/>
            <person name="Mardis E.R."/>
            <person name="Wilson R.K."/>
        </authorList>
    </citation>
    <scope>NUCLEOTIDE SEQUENCE [LARGE SCALE GENOMIC DNA]</scope>
    <source>
        <strain evidence="3">DNF00896</strain>
    </source>
</reference>
<proteinExistence type="predicted"/>
<accession>A0A133ZBS5</accession>
<dbReference type="RefSeq" id="WP_060932303.1">
    <property type="nucleotide sequence ID" value="NZ_KQ959850.1"/>
</dbReference>
<organism evidence="2 3">
    <name type="scientific">Lachnoanaerobaculum saburreum</name>
    <dbReference type="NCBI Taxonomy" id="467210"/>
    <lineage>
        <taxon>Bacteria</taxon>
        <taxon>Bacillati</taxon>
        <taxon>Bacillota</taxon>
        <taxon>Clostridia</taxon>
        <taxon>Lachnospirales</taxon>
        <taxon>Lachnospiraceae</taxon>
        <taxon>Lachnoanaerobaculum</taxon>
    </lineage>
</organism>
<comment type="caution">
    <text evidence="2">The sequence shown here is derived from an EMBL/GenBank/DDBJ whole genome shotgun (WGS) entry which is preliminary data.</text>
</comment>
<sequence>MKTYDIEEQVNNIKKLSAYNVVEISDIDELSAKAAILEHKKTKARIFALLTDDNNKVFTIGFRTPSKDSTGVAHILEHSVLCGSKKFPAKDPFVELVKGSLNTFLNAITYPDKTVYPIASCNDKDFDNLMEVYLDAVFYPNVYTEPKIFKQEGWHYEVVDEKGNPDENGNIILNGVVYNEMKGAFSAADSVLERSITKTLFEGHSYGEESGGDPDVIPTLTYENFLDMHSKYYHPSNSYIYLYGDMDIAKKLELIDKEYLDKFEYNFVDSKIEEVKPLESVKERNFEYPITENQNEENATYLSWNTLVGGELDPTVYMGFQILEYVLIDAPGAPLMQALIDAGIGEDVYGGYANGIYVPYFGVTAKNSNLDRKPEFLAVIEGTLRKLAYEGLDKEAIKAAINVFEFKAREADYGSYPKGLMYGLSSFDSWLYDADPTMHLRFENIFKTLREEVENGYFESLIKKHLLDNKNTAIVTMTPKKGLTTKKDNELKEKLAKFKDTLSKEELKKIYEDTIALKKYQSEPSSEEALLKIPLLSRDDISRDVKMPEFEEDSVKVCDKDIKVVHSKVFTAGINYMKFIFNIDFANEEEIKYLELLKEILGYIDTKKETFAALATNINLNSGGVSYSLEAYATNANPIDFTFGFCVNAKILYGKEPWLYSTVAEVLTTSKLEDKKRIKDIIAEVLAGKDRLVSSGHMTALTRAGSYISKELLFKDLTKGIAYLKFLESIDIEKDFDKLYEKLSSLSKKVFNVNNLLIHTICDDKGYKHSFDGAKVLIDSLEKEDIKRERAKLLPEIKNEGFETSSMVNYVARFGNFVNHGFKYTGVLRVFKVLLSYDYLWNNIRVKGGAYGCSAVFSRSGNAGFVSYRDPNVSNTNKIYEGIVDYAKNFTANDREMTKSVIGAISEMDTPLTPAGEGMKGLSAYYSKVRHEDMQKEREEVLNTSEADIRGLVPLIEAVLSDNLICAVGNADLIEKDSEMFKEVKHLFKD</sequence>
<dbReference type="AlphaFoldDB" id="A0A133ZBS5"/>
<name>A0A133ZBS5_9FIRM</name>
<dbReference type="InterPro" id="IPR011249">
    <property type="entry name" value="Metalloenz_LuxS/M16"/>
</dbReference>
<dbReference type="GO" id="GO:0016485">
    <property type="term" value="P:protein processing"/>
    <property type="evidence" value="ECO:0007669"/>
    <property type="project" value="TreeGrafter"/>
</dbReference>
<gene>
    <name evidence="2" type="ORF">HMPREF1866_02791</name>
</gene>
<dbReference type="EMBL" id="LSDA01000145">
    <property type="protein sequence ID" value="KXB52873.1"/>
    <property type="molecule type" value="Genomic_DNA"/>
</dbReference>
<dbReference type="FunFam" id="3.30.830.10:FF:000034">
    <property type="entry name" value="presequence protease 1, chloroplastic/mitochondrial"/>
    <property type="match status" value="1"/>
</dbReference>
<dbReference type="PATRIC" id="fig|467210.3.peg.2768"/>
<dbReference type="InterPro" id="IPR055130">
    <property type="entry name" value="PreP_C"/>
</dbReference>
<feature type="domain" description="Peptidase M16C associated" evidence="1">
    <location>
        <begin position="477"/>
        <end position="730"/>
    </location>
</feature>
<dbReference type="Gene3D" id="3.30.830.10">
    <property type="entry name" value="Metalloenzyme, LuxS/M16 peptidase-like"/>
    <property type="match status" value="4"/>
</dbReference>
<dbReference type="OrthoDB" id="9762027at2"/>
<dbReference type="GO" id="GO:0046872">
    <property type="term" value="F:metal ion binding"/>
    <property type="evidence" value="ECO:0007669"/>
    <property type="project" value="InterPro"/>
</dbReference>
<protein>
    <submittedName>
        <fullName evidence="2">Peptidase M16 inactive domain protein</fullName>
    </submittedName>
</protein>